<keyword evidence="1" id="KW-0812">Transmembrane</keyword>
<dbReference type="EMBL" id="FOSJ01000037">
    <property type="protein sequence ID" value="SFK46247.1"/>
    <property type="molecule type" value="Genomic_DNA"/>
</dbReference>
<evidence type="ECO:0000256" key="1">
    <source>
        <dbReference type="SAM" id="Phobius"/>
    </source>
</evidence>
<reference evidence="3" key="1">
    <citation type="submission" date="2016-10" db="EMBL/GenBank/DDBJ databases">
        <authorList>
            <person name="Varghese N."/>
            <person name="Submissions S."/>
        </authorList>
    </citation>
    <scope>NUCLEOTIDE SEQUENCE [LARGE SCALE GENOMIC DNA]</scope>
    <source>
        <strain evidence="3">DSM 16108</strain>
    </source>
</reference>
<dbReference type="Proteomes" id="UP000199589">
    <property type="component" value="Unassembled WGS sequence"/>
</dbReference>
<protein>
    <submittedName>
        <fullName evidence="2">Uncharacterized protein</fullName>
    </submittedName>
</protein>
<sequence length="65" mass="7548">MIACGLFLVGLNTNNFLYNVLTIIIAFLVYRKGYSDLFQEYDKKQDAKRESSKQVYNALYKSKAK</sequence>
<keyword evidence="3" id="KW-1185">Reference proteome</keyword>
<feature type="transmembrane region" description="Helical" evidence="1">
    <location>
        <begin position="16"/>
        <end position="34"/>
    </location>
</feature>
<name>A0A1I3ZQJ8_9LACT</name>
<keyword evidence="1" id="KW-0472">Membrane</keyword>
<evidence type="ECO:0000313" key="2">
    <source>
        <dbReference type="EMBL" id="SFK46247.1"/>
    </source>
</evidence>
<evidence type="ECO:0000313" key="3">
    <source>
        <dbReference type="Proteomes" id="UP000199589"/>
    </source>
</evidence>
<keyword evidence="1" id="KW-1133">Transmembrane helix</keyword>
<gene>
    <name evidence="2" type="ORF">SAMN04488569_10375</name>
</gene>
<accession>A0A1I3ZQJ8</accession>
<proteinExistence type="predicted"/>
<dbReference type="AlphaFoldDB" id="A0A1I3ZQJ8"/>
<organism evidence="2 3">
    <name type="scientific">Marinilactibacillus piezotolerans</name>
    <dbReference type="NCBI Taxonomy" id="258723"/>
    <lineage>
        <taxon>Bacteria</taxon>
        <taxon>Bacillati</taxon>
        <taxon>Bacillota</taxon>
        <taxon>Bacilli</taxon>
        <taxon>Lactobacillales</taxon>
        <taxon>Carnobacteriaceae</taxon>
        <taxon>Marinilactibacillus</taxon>
    </lineage>
</organism>